<dbReference type="EMBL" id="JH712238">
    <property type="protein sequence ID" value="EFO18691.1"/>
    <property type="molecule type" value="Genomic_DNA"/>
</dbReference>
<evidence type="ECO:0000313" key="3">
    <source>
        <dbReference type="WBParaSite" id="EN70_9147"/>
    </source>
</evidence>
<name>A0A1I7W369_LOALO</name>
<dbReference type="RefSeq" id="XP_003145378.1">
    <property type="nucleotide sequence ID" value="XM_003145330.1"/>
</dbReference>
<dbReference type="KEGG" id="loa:LOAG_09803"/>
<reference evidence="3" key="2">
    <citation type="submission" date="2016-11" db="UniProtKB">
        <authorList>
            <consortium name="WormBaseParasite"/>
        </authorList>
    </citation>
    <scope>IDENTIFICATION</scope>
</reference>
<accession>A0A1I7W369</accession>
<dbReference type="CTD" id="9947245"/>
<dbReference type="AlphaFoldDB" id="A0A1I7W369"/>
<proteinExistence type="predicted"/>
<gene>
    <name evidence="1 3" type="ORF">LOAG_09803</name>
</gene>
<evidence type="ECO:0000313" key="2">
    <source>
        <dbReference type="Proteomes" id="UP000095285"/>
    </source>
</evidence>
<dbReference type="Proteomes" id="UP000095285">
    <property type="component" value="Unassembled WGS sequence"/>
</dbReference>
<dbReference type="WBParaSite" id="EN70_9147">
    <property type="protein sequence ID" value="EN70_9147"/>
    <property type="gene ID" value="EN70_9147"/>
</dbReference>
<accession>A0A1S0TSD1</accession>
<keyword evidence="2" id="KW-1185">Reference proteome</keyword>
<sequence>MSNIHELQKSGYPLKLTIVISTDDNVTQERVESRALSAVQIIREDLNSAPICIVTQRILGIMGKRFNKDFRRKNLELDSYGLALMFYGHDVNASTLLVDQEDNNETLKTKFEHWKV</sequence>
<evidence type="ECO:0000313" key="1">
    <source>
        <dbReference type="EMBL" id="EFO18691.1"/>
    </source>
</evidence>
<reference evidence="1 2" key="1">
    <citation type="submission" date="2012-04" db="EMBL/GenBank/DDBJ databases">
        <title>The Genome Sequence of Loa loa.</title>
        <authorList>
            <consortium name="The Broad Institute Genome Sequencing Platform"/>
            <consortium name="Broad Institute Genome Sequencing Center for Infectious Disease"/>
            <person name="Nutman T.B."/>
            <person name="Fink D.L."/>
            <person name="Russ C."/>
            <person name="Young S."/>
            <person name="Zeng Q."/>
            <person name="Gargeya S."/>
            <person name="Alvarado L."/>
            <person name="Berlin A."/>
            <person name="Chapman S.B."/>
            <person name="Chen Z."/>
            <person name="Freedman E."/>
            <person name="Gellesch M."/>
            <person name="Goldberg J."/>
            <person name="Griggs A."/>
            <person name="Gujja S."/>
            <person name="Heilman E.R."/>
            <person name="Heiman D."/>
            <person name="Howarth C."/>
            <person name="Mehta T."/>
            <person name="Neiman D."/>
            <person name="Pearson M."/>
            <person name="Roberts A."/>
            <person name="Saif S."/>
            <person name="Shea T."/>
            <person name="Shenoy N."/>
            <person name="Sisk P."/>
            <person name="Stolte C."/>
            <person name="Sykes S."/>
            <person name="White J."/>
            <person name="Yandava C."/>
            <person name="Haas B."/>
            <person name="Henn M.R."/>
            <person name="Nusbaum C."/>
            <person name="Birren B."/>
        </authorList>
    </citation>
    <scope>NUCLEOTIDE SEQUENCE [LARGE SCALE GENOMIC DNA]</scope>
</reference>
<dbReference type="GeneID" id="9947245"/>
<organism evidence="2 3">
    <name type="scientific">Loa loa</name>
    <name type="common">Eye worm</name>
    <name type="synonym">Filaria loa</name>
    <dbReference type="NCBI Taxonomy" id="7209"/>
    <lineage>
        <taxon>Eukaryota</taxon>
        <taxon>Metazoa</taxon>
        <taxon>Ecdysozoa</taxon>
        <taxon>Nematoda</taxon>
        <taxon>Chromadorea</taxon>
        <taxon>Rhabditida</taxon>
        <taxon>Spirurina</taxon>
        <taxon>Spiruromorpha</taxon>
        <taxon>Filarioidea</taxon>
        <taxon>Onchocercidae</taxon>
        <taxon>Loa</taxon>
    </lineage>
</organism>
<protein>
    <submittedName>
        <fullName evidence="3">ANF_receptor domain-containing protein</fullName>
    </submittedName>
</protein>